<dbReference type="Pfam" id="PF04937">
    <property type="entry name" value="DUF659"/>
    <property type="match status" value="1"/>
</dbReference>
<organism evidence="3 4">
    <name type="scientific">Arachis hypogaea</name>
    <name type="common">Peanut</name>
    <dbReference type="NCBI Taxonomy" id="3818"/>
    <lineage>
        <taxon>Eukaryota</taxon>
        <taxon>Viridiplantae</taxon>
        <taxon>Streptophyta</taxon>
        <taxon>Embryophyta</taxon>
        <taxon>Tracheophyta</taxon>
        <taxon>Spermatophyta</taxon>
        <taxon>Magnoliopsida</taxon>
        <taxon>eudicotyledons</taxon>
        <taxon>Gunneridae</taxon>
        <taxon>Pentapetalae</taxon>
        <taxon>rosids</taxon>
        <taxon>fabids</taxon>
        <taxon>Fabales</taxon>
        <taxon>Fabaceae</taxon>
        <taxon>Papilionoideae</taxon>
        <taxon>50 kb inversion clade</taxon>
        <taxon>dalbergioids sensu lato</taxon>
        <taxon>Dalbergieae</taxon>
        <taxon>Pterocarpus clade</taxon>
        <taxon>Arachis</taxon>
    </lineage>
</organism>
<dbReference type="EMBL" id="SDMP01000015">
    <property type="protein sequence ID" value="RYR10618.1"/>
    <property type="molecule type" value="Genomic_DNA"/>
</dbReference>
<feature type="region of interest" description="Disordered" evidence="1">
    <location>
        <begin position="1"/>
        <end position="27"/>
    </location>
</feature>
<evidence type="ECO:0000313" key="3">
    <source>
        <dbReference type="EMBL" id="RYR10618.1"/>
    </source>
</evidence>
<name>A0A444Z923_ARAHY</name>
<accession>A0A444Z923</accession>
<dbReference type="InterPro" id="IPR007021">
    <property type="entry name" value="DUF659"/>
</dbReference>
<comment type="caution">
    <text evidence="3">The sequence shown here is derived from an EMBL/GenBank/DDBJ whole genome shotgun (WGS) entry which is preliminary data.</text>
</comment>
<gene>
    <name evidence="3" type="ORF">Ahy_B05g079071</name>
</gene>
<evidence type="ECO:0000313" key="4">
    <source>
        <dbReference type="Proteomes" id="UP000289738"/>
    </source>
</evidence>
<keyword evidence="4" id="KW-1185">Reference proteome</keyword>
<evidence type="ECO:0000256" key="1">
    <source>
        <dbReference type="SAM" id="MobiDB-lite"/>
    </source>
</evidence>
<dbReference type="STRING" id="3818.A0A444Z923"/>
<protein>
    <recommendedName>
        <fullName evidence="2">DUF659 domain-containing protein</fullName>
    </recommendedName>
</protein>
<dbReference type="PANTHER" id="PTHR32166">
    <property type="entry name" value="OSJNBA0013A04.12 PROTEIN"/>
    <property type="match status" value="1"/>
</dbReference>
<dbReference type="Proteomes" id="UP000289738">
    <property type="component" value="Chromosome B05"/>
</dbReference>
<dbReference type="AlphaFoldDB" id="A0A444Z923"/>
<evidence type="ECO:0000259" key="2">
    <source>
        <dbReference type="Pfam" id="PF04937"/>
    </source>
</evidence>
<feature type="domain" description="DUF659" evidence="2">
    <location>
        <begin position="39"/>
        <end position="88"/>
    </location>
</feature>
<proteinExistence type="predicted"/>
<sequence length="157" mass="17290">MDVRDHIQSILSTPKKSKTPKKNKTDQAAVLANGQQGSSSASGHDDYGTYLFELLESVVLEIGVENVVQVITDTRASYVYAGRLLMWRSLVIQEDNLKHMLAHSDRFWKYAHEAVSMVDGDMPAIGDWWASYGYEIPTLQSGGGAAARILSQPCSSL</sequence>
<reference evidence="3 4" key="1">
    <citation type="submission" date="2019-01" db="EMBL/GenBank/DDBJ databases">
        <title>Sequencing of cultivated peanut Arachis hypogaea provides insights into genome evolution and oil improvement.</title>
        <authorList>
            <person name="Chen X."/>
        </authorList>
    </citation>
    <scope>NUCLEOTIDE SEQUENCE [LARGE SCALE GENOMIC DNA]</scope>
    <source>
        <strain evidence="4">cv. Fuhuasheng</strain>
        <tissue evidence="3">Leaves</tissue>
    </source>
</reference>
<dbReference type="PANTHER" id="PTHR32166:SF123">
    <property type="entry name" value="BED-TYPE DOMAIN-CONTAINING PROTEIN"/>
    <property type="match status" value="1"/>
</dbReference>